<proteinExistence type="predicted"/>
<sequence length="139" mass="16546">MATYSPIFASQYSIFNIQPFIQKHKFASAFDFRSSNSESLIFMHLSGNWLIIDSLYKNKKSVGHIFFHFFLFNCLHWNFEILSSLFQNEENFQGIIEKPITRNQKEKLGNQNRKETQKITSINKRENYNRNSPTQRIKL</sequence>
<organism evidence="1 2">
    <name type="scientific">Anaeramoeba ignava</name>
    <name type="common">Anaerobic marine amoeba</name>
    <dbReference type="NCBI Taxonomy" id="1746090"/>
    <lineage>
        <taxon>Eukaryota</taxon>
        <taxon>Metamonada</taxon>
        <taxon>Anaeramoebidae</taxon>
        <taxon>Anaeramoeba</taxon>
    </lineage>
</organism>
<keyword evidence="2" id="KW-1185">Reference proteome</keyword>
<evidence type="ECO:0000313" key="1">
    <source>
        <dbReference type="EMBL" id="KAJ5074887.1"/>
    </source>
</evidence>
<name>A0A9Q0LL82_ANAIG</name>
<comment type="caution">
    <text evidence="1">The sequence shown here is derived from an EMBL/GenBank/DDBJ whole genome shotgun (WGS) entry which is preliminary data.</text>
</comment>
<evidence type="ECO:0000313" key="2">
    <source>
        <dbReference type="Proteomes" id="UP001149090"/>
    </source>
</evidence>
<accession>A0A9Q0LL82</accession>
<reference evidence="1" key="1">
    <citation type="submission" date="2022-10" db="EMBL/GenBank/DDBJ databases">
        <title>Novel sulphate-reducing endosymbionts in the free-living metamonad Anaeramoeba.</title>
        <authorList>
            <person name="Jerlstrom-Hultqvist J."/>
            <person name="Cepicka I."/>
            <person name="Gallot-Lavallee L."/>
            <person name="Salas-Leiva D."/>
            <person name="Curtis B.A."/>
            <person name="Zahonova K."/>
            <person name="Pipaliya S."/>
            <person name="Dacks J."/>
            <person name="Roger A.J."/>
        </authorList>
    </citation>
    <scope>NUCLEOTIDE SEQUENCE</scope>
    <source>
        <strain evidence="1">BMAN</strain>
    </source>
</reference>
<dbReference type="AlphaFoldDB" id="A0A9Q0LL82"/>
<protein>
    <submittedName>
        <fullName evidence="1">Uncharacterized protein</fullName>
    </submittedName>
</protein>
<dbReference type="Proteomes" id="UP001149090">
    <property type="component" value="Unassembled WGS sequence"/>
</dbReference>
<dbReference type="EMBL" id="JAPDFW010000068">
    <property type="protein sequence ID" value="KAJ5074887.1"/>
    <property type="molecule type" value="Genomic_DNA"/>
</dbReference>
<gene>
    <name evidence="1" type="ORF">M0811_07930</name>
</gene>